<feature type="signal peptide" evidence="1">
    <location>
        <begin position="1"/>
        <end position="16"/>
    </location>
</feature>
<dbReference type="InterPro" id="IPR006771">
    <property type="entry name" value="CetA-like"/>
</dbReference>
<reference evidence="2" key="1">
    <citation type="journal article" date="2020" name="Stud. Mycol.">
        <title>101 Dothideomycetes genomes: a test case for predicting lifestyles and emergence of pathogens.</title>
        <authorList>
            <person name="Haridas S."/>
            <person name="Albert R."/>
            <person name="Binder M."/>
            <person name="Bloem J."/>
            <person name="Labutti K."/>
            <person name="Salamov A."/>
            <person name="Andreopoulos B."/>
            <person name="Baker S."/>
            <person name="Barry K."/>
            <person name="Bills G."/>
            <person name="Bluhm B."/>
            <person name="Cannon C."/>
            <person name="Castanera R."/>
            <person name="Culley D."/>
            <person name="Daum C."/>
            <person name="Ezra D."/>
            <person name="Gonzalez J."/>
            <person name="Henrissat B."/>
            <person name="Kuo A."/>
            <person name="Liang C."/>
            <person name="Lipzen A."/>
            <person name="Lutzoni F."/>
            <person name="Magnuson J."/>
            <person name="Mondo S."/>
            <person name="Nolan M."/>
            <person name="Ohm R."/>
            <person name="Pangilinan J."/>
            <person name="Park H.-J."/>
            <person name="Ramirez L."/>
            <person name="Alfaro M."/>
            <person name="Sun H."/>
            <person name="Tritt A."/>
            <person name="Yoshinaga Y."/>
            <person name="Zwiers L.-H."/>
            <person name="Turgeon B."/>
            <person name="Goodwin S."/>
            <person name="Spatafora J."/>
            <person name="Crous P."/>
            <person name="Grigoriev I."/>
        </authorList>
    </citation>
    <scope>NUCLEOTIDE SEQUENCE</scope>
    <source>
        <strain evidence="2">CBS 116005</strain>
    </source>
</reference>
<dbReference type="EMBL" id="ML995870">
    <property type="protein sequence ID" value="KAF2766509.1"/>
    <property type="molecule type" value="Genomic_DNA"/>
</dbReference>
<feature type="chain" id="PRO_5026015078" evidence="1">
    <location>
        <begin position="17"/>
        <end position="149"/>
    </location>
</feature>
<accession>A0A6G1L1U1</accession>
<sequence length="149" mass="15876">MRFTATFLALAATTSATLQAVQNQCHESVWLTFANATKTTAPEELSSGEAYVTNLNGTGNSLGVTKNEGDYQSTDGYKLILGSSLADALLYWTITRVNGDPFAKESFSCNVTGADPATLGQNATTYEPGLVKVAQDPQDNLTLTLWLCP</sequence>
<evidence type="ECO:0000313" key="2">
    <source>
        <dbReference type="EMBL" id="KAF2766509.1"/>
    </source>
</evidence>
<evidence type="ECO:0000256" key="1">
    <source>
        <dbReference type="SAM" id="SignalP"/>
    </source>
</evidence>
<gene>
    <name evidence="2" type="ORF">EJ03DRAFT_353880</name>
</gene>
<keyword evidence="1" id="KW-0732">Signal</keyword>
<dbReference type="Pfam" id="PF04681">
    <property type="entry name" value="Bys1"/>
    <property type="match status" value="1"/>
</dbReference>
<protein>
    <submittedName>
        <fullName evidence="2">Uncharacterized protein</fullName>
    </submittedName>
</protein>
<organism evidence="2 3">
    <name type="scientific">Teratosphaeria nubilosa</name>
    <dbReference type="NCBI Taxonomy" id="161662"/>
    <lineage>
        <taxon>Eukaryota</taxon>
        <taxon>Fungi</taxon>
        <taxon>Dikarya</taxon>
        <taxon>Ascomycota</taxon>
        <taxon>Pezizomycotina</taxon>
        <taxon>Dothideomycetes</taxon>
        <taxon>Dothideomycetidae</taxon>
        <taxon>Mycosphaerellales</taxon>
        <taxon>Teratosphaeriaceae</taxon>
        <taxon>Teratosphaeria</taxon>
    </lineage>
</organism>
<dbReference type="AlphaFoldDB" id="A0A6G1L1U1"/>
<keyword evidence="3" id="KW-1185">Reference proteome</keyword>
<proteinExistence type="predicted"/>
<evidence type="ECO:0000313" key="3">
    <source>
        <dbReference type="Proteomes" id="UP000799436"/>
    </source>
</evidence>
<dbReference type="OrthoDB" id="3682664at2759"/>
<name>A0A6G1L1U1_9PEZI</name>
<dbReference type="Proteomes" id="UP000799436">
    <property type="component" value="Unassembled WGS sequence"/>
</dbReference>